<dbReference type="Proteomes" id="UP000323011">
    <property type="component" value="Unassembled WGS sequence"/>
</dbReference>
<evidence type="ECO:0000313" key="15">
    <source>
        <dbReference type="Proteomes" id="UP000323011"/>
    </source>
</evidence>
<evidence type="ECO:0000256" key="6">
    <source>
        <dbReference type="ARBA" id="ARBA00022840"/>
    </source>
</evidence>
<dbReference type="InterPro" id="IPR003593">
    <property type="entry name" value="AAA+_ATPase"/>
</dbReference>
<evidence type="ECO:0000256" key="8">
    <source>
        <dbReference type="ARBA" id="ARBA00023136"/>
    </source>
</evidence>
<dbReference type="AlphaFoldDB" id="A0A5A8CQ75"/>
<keyword evidence="7 10" id="KW-1133">Transmembrane helix</keyword>
<evidence type="ECO:0000313" key="14">
    <source>
        <dbReference type="EMBL" id="KAA0162816.1"/>
    </source>
</evidence>
<name>A0A5A8CQ75_CAFRO</name>
<dbReference type="Gene3D" id="3.40.50.300">
    <property type="entry name" value="P-loop containing nucleotide triphosphate hydrolases"/>
    <property type="match status" value="1"/>
</dbReference>
<feature type="region of interest" description="Disordered" evidence="9">
    <location>
        <begin position="482"/>
        <end position="517"/>
    </location>
</feature>
<feature type="compositionally biased region" description="Low complexity" evidence="9">
    <location>
        <begin position="450"/>
        <end position="462"/>
    </location>
</feature>
<dbReference type="GO" id="GO:0140359">
    <property type="term" value="F:ABC-type transporter activity"/>
    <property type="evidence" value="ECO:0007669"/>
    <property type="project" value="InterPro"/>
</dbReference>
<evidence type="ECO:0000256" key="10">
    <source>
        <dbReference type="SAM" id="Phobius"/>
    </source>
</evidence>
<dbReference type="EMBL" id="VLTM01000025">
    <property type="protein sequence ID" value="KAA0162816.1"/>
    <property type="molecule type" value="Genomic_DNA"/>
</dbReference>
<dbReference type="Proteomes" id="UP000325113">
    <property type="component" value="Unassembled WGS sequence"/>
</dbReference>
<comment type="caution">
    <text evidence="13">The sequence shown here is derived from an EMBL/GenBank/DDBJ whole genome shotgun (WGS) entry which is preliminary data.</text>
</comment>
<evidence type="ECO:0000313" key="13">
    <source>
        <dbReference type="EMBL" id="KAA0155255.1"/>
    </source>
</evidence>
<sequence>MVRGGGGGKLAPVLPEAEGGRMSWASMAEFAAVLQPYFNPPTCRLKFRAYACFLLLGLGKACNIAAPIPLAAAVDEMTTRFPWEYILAFVLLRIGSSVFSELQRLAYLPVAEAAYTVIADRVFTHVTELSLQWHTSKRTGAVMRALDRGLNSASTIVNQLFLRLGPTVVELIVLCIIAAVSFDALAPALCLLAGFVVYAVATVRMTAWRREIRAKMLKQDNTASQIAADALGNAEAVKTFANEEYEQRRYADAVAAYQRSLNRSQGSLTVLNASQQVIIASTLLAVLLFSAYDVSTGSATIGRFVLLQTMTLQTFAPLGFLGTIWSMLNTAFTDLINLLALLKQEPDVADAPGAPRLALAWTSERDVREAAATAAAPAGGAGAGAGAGAGSGGGVALPGAAASEVAPAQAQSADDPEAIESAHVAVAVIAARKQAAATAAGDDAEGATGGSSPTPAGAGSSPTVEFRDVWFAYGVRGATGGKHVRSVTGKLHGGPAADQKPRGAAESDAGAALRQRGAATPAAGAAAADVADAKGVPAEGDAEAAGGSTGQMVLRGVSFTVPAGTSTAIVGPSGAGKSSIAKLIFRLYDVSRGSVLVGGEDVRSVRVRSLRSQLGMVSQDTTLFNASLAHNIRYGAASDTRVTTADIEAAARRAALWPLIERLPKGLDTVVGERGLQLSGGERQRTAIARTLLRDPPILIADEYSSALDSATEAEVARTMAAAARGRTLVVIAHRLSTAMHCDQIIVLDAGEVVERGSHAELLAKEGAYARMWRLQAQQGRGEDVDTGADAAEGQSTGEAGGAAGPAKAPAADAAAL</sequence>
<keyword evidence="3" id="KW-1003">Cell membrane</keyword>
<feature type="domain" description="ABC transmembrane type-1" evidence="12">
    <location>
        <begin position="51"/>
        <end position="330"/>
    </location>
</feature>
<feature type="domain" description="ABC transporter" evidence="11">
    <location>
        <begin position="536"/>
        <end position="775"/>
    </location>
</feature>
<reference evidence="15 16" key="1">
    <citation type="submission" date="2019-07" db="EMBL/GenBank/DDBJ databases">
        <title>Genomes of Cafeteria roenbergensis.</title>
        <authorList>
            <person name="Fischer M.G."/>
            <person name="Hackl T."/>
            <person name="Roman M."/>
        </authorList>
    </citation>
    <scope>NUCLEOTIDE SEQUENCE [LARGE SCALE GENOMIC DNA]</scope>
    <source>
        <strain evidence="13 15">BVI</strain>
        <strain evidence="14 16">Cflag</strain>
    </source>
</reference>
<dbReference type="SUPFAM" id="SSF90123">
    <property type="entry name" value="ABC transporter transmembrane region"/>
    <property type="match status" value="1"/>
</dbReference>
<evidence type="ECO:0000259" key="12">
    <source>
        <dbReference type="PROSITE" id="PS50929"/>
    </source>
</evidence>
<keyword evidence="2" id="KW-0813">Transport</keyword>
<dbReference type="InterPro" id="IPR011527">
    <property type="entry name" value="ABC1_TM_dom"/>
</dbReference>
<organism evidence="13 15">
    <name type="scientific">Cafeteria roenbergensis</name>
    <name type="common">Marine flagellate</name>
    <dbReference type="NCBI Taxonomy" id="33653"/>
    <lineage>
        <taxon>Eukaryota</taxon>
        <taxon>Sar</taxon>
        <taxon>Stramenopiles</taxon>
        <taxon>Bigyra</taxon>
        <taxon>Opalozoa</taxon>
        <taxon>Bicosoecida</taxon>
        <taxon>Cafeteriaceae</taxon>
        <taxon>Cafeteria</taxon>
    </lineage>
</organism>
<dbReference type="SUPFAM" id="SSF52540">
    <property type="entry name" value="P-loop containing nucleoside triphosphate hydrolases"/>
    <property type="match status" value="1"/>
</dbReference>
<dbReference type="Gene3D" id="1.20.1560.10">
    <property type="entry name" value="ABC transporter type 1, transmembrane domain"/>
    <property type="match status" value="1"/>
</dbReference>
<evidence type="ECO:0000256" key="4">
    <source>
        <dbReference type="ARBA" id="ARBA00022692"/>
    </source>
</evidence>
<gene>
    <name evidence="13" type="ORF">FNF29_02006</name>
    <name evidence="14" type="ORF">FNF31_03080</name>
</gene>
<evidence type="ECO:0000256" key="1">
    <source>
        <dbReference type="ARBA" id="ARBA00004651"/>
    </source>
</evidence>
<dbReference type="OMA" id="RTFMWIG"/>
<dbReference type="SMART" id="SM00382">
    <property type="entry name" value="AAA"/>
    <property type="match status" value="1"/>
</dbReference>
<feature type="transmembrane region" description="Helical" evidence="10">
    <location>
        <begin position="304"/>
        <end position="328"/>
    </location>
</feature>
<evidence type="ECO:0000256" key="5">
    <source>
        <dbReference type="ARBA" id="ARBA00022741"/>
    </source>
</evidence>
<dbReference type="Pfam" id="PF00005">
    <property type="entry name" value="ABC_tran"/>
    <property type="match status" value="1"/>
</dbReference>
<dbReference type="PANTHER" id="PTHR24221:SF503">
    <property type="entry name" value="MITOCHONDRIAL POTASSIUM CHANNEL ATP-BINDING SUBUNIT"/>
    <property type="match status" value="1"/>
</dbReference>
<dbReference type="GO" id="GO:0005886">
    <property type="term" value="C:plasma membrane"/>
    <property type="evidence" value="ECO:0007669"/>
    <property type="project" value="UniProtKB-SubCell"/>
</dbReference>
<comment type="subcellular location">
    <subcellularLocation>
        <location evidence="1">Cell membrane</location>
        <topology evidence="1">Multi-pass membrane protein</topology>
    </subcellularLocation>
</comment>
<evidence type="ECO:0000256" key="9">
    <source>
        <dbReference type="SAM" id="MobiDB-lite"/>
    </source>
</evidence>
<dbReference type="InterPro" id="IPR039421">
    <property type="entry name" value="Type_1_exporter"/>
</dbReference>
<evidence type="ECO:0008006" key="17">
    <source>
        <dbReference type="Google" id="ProtNLM"/>
    </source>
</evidence>
<dbReference type="GO" id="GO:0005524">
    <property type="term" value="F:ATP binding"/>
    <property type="evidence" value="ECO:0007669"/>
    <property type="project" value="UniProtKB-KW"/>
</dbReference>
<keyword evidence="8 10" id="KW-0472">Membrane</keyword>
<dbReference type="PROSITE" id="PS50929">
    <property type="entry name" value="ABC_TM1F"/>
    <property type="match status" value="1"/>
</dbReference>
<feature type="region of interest" description="Disordered" evidence="9">
    <location>
        <begin position="440"/>
        <end position="462"/>
    </location>
</feature>
<dbReference type="EMBL" id="VLTN01000008">
    <property type="protein sequence ID" value="KAA0155255.1"/>
    <property type="molecule type" value="Genomic_DNA"/>
</dbReference>
<evidence type="ECO:0000256" key="2">
    <source>
        <dbReference type="ARBA" id="ARBA00022448"/>
    </source>
</evidence>
<feature type="transmembrane region" description="Helical" evidence="10">
    <location>
        <begin position="160"/>
        <end position="180"/>
    </location>
</feature>
<keyword evidence="5" id="KW-0547">Nucleotide-binding</keyword>
<feature type="region of interest" description="Disordered" evidence="9">
    <location>
        <begin position="780"/>
        <end position="817"/>
    </location>
</feature>
<proteinExistence type="predicted"/>
<keyword evidence="4 10" id="KW-0812">Transmembrane</keyword>
<dbReference type="GO" id="GO:0016887">
    <property type="term" value="F:ATP hydrolysis activity"/>
    <property type="evidence" value="ECO:0007669"/>
    <property type="project" value="InterPro"/>
</dbReference>
<keyword evidence="6" id="KW-0067">ATP-binding</keyword>
<evidence type="ECO:0000256" key="3">
    <source>
        <dbReference type="ARBA" id="ARBA00022475"/>
    </source>
</evidence>
<evidence type="ECO:0000313" key="16">
    <source>
        <dbReference type="Proteomes" id="UP000325113"/>
    </source>
</evidence>
<protein>
    <recommendedName>
        <fullName evidence="17">ABC transporter domain-containing protein</fullName>
    </recommendedName>
</protein>
<dbReference type="FunFam" id="3.40.50.300:FF:000221">
    <property type="entry name" value="Multidrug ABC transporter ATP-binding protein"/>
    <property type="match status" value="1"/>
</dbReference>
<feature type="compositionally biased region" description="Low complexity" evidence="9">
    <location>
        <begin position="805"/>
        <end position="817"/>
    </location>
</feature>
<feature type="transmembrane region" description="Helical" evidence="10">
    <location>
        <begin position="186"/>
        <end position="207"/>
    </location>
</feature>
<keyword evidence="15" id="KW-1185">Reference proteome</keyword>
<dbReference type="Pfam" id="PF00664">
    <property type="entry name" value="ABC_membrane"/>
    <property type="match status" value="1"/>
</dbReference>
<dbReference type="PROSITE" id="PS50893">
    <property type="entry name" value="ABC_TRANSPORTER_2"/>
    <property type="match status" value="1"/>
</dbReference>
<evidence type="ECO:0000259" key="11">
    <source>
        <dbReference type="PROSITE" id="PS50893"/>
    </source>
</evidence>
<accession>A0A5A8CQ75</accession>
<dbReference type="InterPro" id="IPR027417">
    <property type="entry name" value="P-loop_NTPase"/>
</dbReference>
<dbReference type="InterPro" id="IPR003439">
    <property type="entry name" value="ABC_transporter-like_ATP-bd"/>
</dbReference>
<dbReference type="PANTHER" id="PTHR24221">
    <property type="entry name" value="ATP-BINDING CASSETTE SUB-FAMILY B"/>
    <property type="match status" value="1"/>
</dbReference>
<dbReference type="InterPro" id="IPR036640">
    <property type="entry name" value="ABC1_TM_sf"/>
</dbReference>
<evidence type="ECO:0000256" key="7">
    <source>
        <dbReference type="ARBA" id="ARBA00022989"/>
    </source>
</evidence>